<gene>
    <name evidence="1" type="ORF">CUJ83_11500</name>
</gene>
<keyword evidence="2" id="KW-1185">Reference proteome</keyword>
<protein>
    <submittedName>
        <fullName evidence="1">Amino acid-binding protein</fullName>
    </submittedName>
</protein>
<name>A0AAP2RE13_9EURY</name>
<evidence type="ECO:0000313" key="2">
    <source>
        <dbReference type="Proteomes" id="UP001320159"/>
    </source>
</evidence>
<dbReference type="RefSeq" id="WP_230742479.1">
    <property type="nucleotide sequence ID" value="NZ_PGCK01000009.1"/>
</dbReference>
<dbReference type="SUPFAM" id="SSF55021">
    <property type="entry name" value="ACT-like"/>
    <property type="match status" value="1"/>
</dbReference>
<dbReference type="PIRSF" id="PIRSF004897">
    <property type="entry name" value="UCP004897_ACT"/>
    <property type="match status" value="1"/>
</dbReference>
<dbReference type="EMBL" id="PGCK01000009">
    <property type="protein sequence ID" value="MCD1295623.1"/>
    <property type="molecule type" value="Genomic_DNA"/>
</dbReference>
<proteinExistence type="predicted"/>
<dbReference type="InterPro" id="IPR045865">
    <property type="entry name" value="ACT-like_dom_sf"/>
</dbReference>
<comment type="caution">
    <text evidence="1">The sequence shown here is derived from an EMBL/GenBank/DDBJ whole genome shotgun (WGS) entry which is preliminary data.</text>
</comment>
<dbReference type="Proteomes" id="UP001320159">
    <property type="component" value="Unassembled WGS sequence"/>
</dbReference>
<reference evidence="1 2" key="1">
    <citation type="submission" date="2017-11" db="EMBL/GenBank/DDBJ databases">
        <title>Isolation and Characterization of Family Methanocellaceae Species from Potential Methane Hydrate Area Offshore Southwestern Taiwan.</title>
        <authorList>
            <person name="Zhang W.-L."/>
            <person name="Chen W.-C."/>
            <person name="Lai M.-C."/>
            <person name="Chen S.-C."/>
        </authorList>
    </citation>
    <scope>NUCLEOTIDE SEQUENCE [LARGE SCALE GENOMIC DNA]</scope>
    <source>
        <strain evidence="1 2">CWC-04</strain>
    </source>
</reference>
<accession>A0AAP2RE13</accession>
<organism evidence="1 2">
    <name type="scientific">Methanooceanicella nereidis</name>
    <dbReference type="NCBI Taxonomy" id="2052831"/>
    <lineage>
        <taxon>Archaea</taxon>
        <taxon>Methanobacteriati</taxon>
        <taxon>Methanobacteriota</taxon>
        <taxon>Stenosarchaea group</taxon>
        <taxon>Methanomicrobia</taxon>
        <taxon>Methanocellales</taxon>
        <taxon>Methanocellaceae</taxon>
        <taxon>Methanooceanicella</taxon>
    </lineage>
</organism>
<sequence length="167" mass="18494">MWSEIIGKFKGMPSQEKVIRVLLERGFQVNAEGHVVSGAIEIPHTQIAKEVGVDRRVVDATTEMILKDEVLKRVFMNIRSIASLRDVAPMLGLGVIIITPDNAQNVGIITDVTSVIARYNLSIRQAVTDDPFFSDDPKMTLITNDVIPGELVSDLRKLKNVRSVTIL</sequence>
<dbReference type="AlphaFoldDB" id="A0AAP2RE13"/>
<evidence type="ECO:0000313" key="1">
    <source>
        <dbReference type="EMBL" id="MCD1295623.1"/>
    </source>
</evidence>
<dbReference type="InterPro" id="IPR014424">
    <property type="entry name" value="UCP004897_ACT"/>
</dbReference>